<gene>
    <name evidence="2" type="ORF">BJ554DRAFT_759</name>
</gene>
<dbReference type="OrthoDB" id="10612498at2759"/>
<comment type="caution">
    <text evidence="2">The sequence shown here is derived from an EMBL/GenBank/DDBJ whole genome shotgun (WGS) entry which is preliminary data.</text>
</comment>
<keyword evidence="1" id="KW-0472">Membrane</keyword>
<organism evidence="2 3">
    <name type="scientific">Olpidium bornovanus</name>
    <dbReference type="NCBI Taxonomy" id="278681"/>
    <lineage>
        <taxon>Eukaryota</taxon>
        <taxon>Fungi</taxon>
        <taxon>Fungi incertae sedis</taxon>
        <taxon>Olpidiomycota</taxon>
        <taxon>Olpidiomycotina</taxon>
        <taxon>Olpidiomycetes</taxon>
        <taxon>Olpidiales</taxon>
        <taxon>Olpidiaceae</taxon>
        <taxon>Olpidium</taxon>
    </lineage>
</organism>
<dbReference type="Proteomes" id="UP000673691">
    <property type="component" value="Unassembled WGS sequence"/>
</dbReference>
<keyword evidence="1" id="KW-0812">Transmembrane</keyword>
<evidence type="ECO:0000313" key="2">
    <source>
        <dbReference type="EMBL" id="KAG5458931.1"/>
    </source>
</evidence>
<keyword evidence="3" id="KW-1185">Reference proteome</keyword>
<evidence type="ECO:0000313" key="3">
    <source>
        <dbReference type="Proteomes" id="UP000673691"/>
    </source>
</evidence>
<dbReference type="AlphaFoldDB" id="A0A8H8DHY6"/>
<reference evidence="2 3" key="1">
    <citation type="journal article" name="Sci. Rep.">
        <title>Genome-scale phylogenetic analyses confirm Olpidium as the closest living zoosporic fungus to the non-flagellated, terrestrial fungi.</title>
        <authorList>
            <person name="Chang Y."/>
            <person name="Rochon D."/>
            <person name="Sekimoto S."/>
            <person name="Wang Y."/>
            <person name="Chovatia M."/>
            <person name="Sandor L."/>
            <person name="Salamov A."/>
            <person name="Grigoriev I.V."/>
            <person name="Stajich J.E."/>
            <person name="Spatafora J.W."/>
        </authorList>
    </citation>
    <scope>NUCLEOTIDE SEQUENCE [LARGE SCALE GENOMIC DNA]</scope>
    <source>
        <strain evidence="2">S191</strain>
    </source>
</reference>
<accession>A0A8H8DHY6</accession>
<keyword evidence="1" id="KW-1133">Transmembrane helix</keyword>
<evidence type="ECO:0000256" key="1">
    <source>
        <dbReference type="SAM" id="Phobius"/>
    </source>
</evidence>
<protein>
    <submittedName>
        <fullName evidence="2">Uncharacterized protein</fullName>
    </submittedName>
</protein>
<proteinExistence type="predicted"/>
<name>A0A8H8DHY6_9FUNG</name>
<feature type="transmembrane region" description="Helical" evidence="1">
    <location>
        <begin position="27"/>
        <end position="45"/>
    </location>
</feature>
<dbReference type="EMBL" id="JAEFCI010007696">
    <property type="protein sequence ID" value="KAG5458931.1"/>
    <property type="molecule type" value="Genomic_DNA"/>
</dbReference>
<sequence>MRAWSGCATSAKMTSTMPTSMRYLCGWRASSMIGMTLVLFLAMLIKSRPGRCENSTAYTTPSGPTMSATCETVVPAAAPRYRTFFPGAMWMWSTPPRIPAASLLRNGFHTRYSVLVPSGPSTATRFSLYTDSPGTRFLVTRRSCA</sequence>